<proteinExistence type="inferred from homology"/>
<keyword evidence="3" id="KW-1003">Cell membrane</keyword>
<dbReference type="InterPro" id="IPR000515">
    <property type="entry name" value="MetI-like"/>
</dbReference>
<dbReference type="Proteomes" id="UP000622552">
    <property type="component" value="Unassembled WGS sequence"/>
</dbReference>
<evidence type="ECO:0000256" key="4">
    <source>
        <dbReference type="ARBA" id="ARBA00022692"/>
    </source>
</evidence>
<keyword evidence="6 7" id="KW-0472">Membrane</keyword>
<evidence type="ECO:0000256" key="3">
    <source>
        <dbReference type="ARBA" id="ARBA00022475"/>
    </source>
</evidence>
<evidence type="ECO:0000256" key="6">
    <source>
        <dbReference type="ARBA" id="ARBA00023136"/>
    </source>
</evidence>
<evidence type="ECO:0000256" key="1">
    <source>
        <dbReference type="ARBA" id="ARBA00004651"/>
    </source>
</evidence>
<dbReference type="GO" id="GO:0055085">
    <property type="term" value="P:transmembrane transport"/>
    <property type="evidence" value="ECO:0007669"/>
    <property type="project" value="InterPro"/>
</dbReference>
<dbReference type="GO" id="GO:0005886">
    <property type="term" value="C:plasma membrane"/>
    <property type="evidence" value="ECO:0007669"/>
    <property type="project" value="UniProtKB-SubCell"/>
</dbReference>
<feature type="domain" description="ABC transmembrane type-1" evidence="9">
    <location>
        <begin position="90"/>
        <end position="305"/>
    </location>
</feature>
<keyword evidence="11" id="KW-1185">Reference proteome</keyword>
<reference evidence="10" key="1">
    <citation type="submission" date="2020-11" db="EMBL/GenBank/DDBJ databases">
        <title>Sequencing the genomes of 1000 actinobacteria strains.</title>
        <authorList>
            <person name="Klenk H.-P."/>
        </authorList>
    </citation>
    <scope>NUCLEOTIDE SEQUENCE</scope>
    <source>
        <strain evidence="10">DSM 45356</strain>
    </source>
</reference>
<comment type="caution">
    <text evidence="10">The sequence shown here is derived from an EMBL/GenBank/DDBJ whole genome shotgun (WGS) entry which is preliminary data.</text>
</comment>
<evidence type="ECO:0000256" key="5">
    <source>
        <dbReference type="ARBA" id="ARBA00022989"/>
    </source>
</evidence>
<accession>A0A8J7KEN9</accession>
<dbReference type="InterPro" id="IPR035906">
    <property type="entry name" value="MetI-like_sf"/>
</dbReference>
<feature type="transmembrane region" description="Helical" evidence="7">
    <location>
        <begin position="288"/>
        <end position="306"/>
    </location>
</feature>
<gene>
    <name evidence="10" type="ORF">IW245_001404</name>
</gene>
<sequence>MTDQLNRPAPPRAQETPVRPSRAGRGEARFALFLLLPAAFVVFGVVVYPVVRTLVTSVLDVDGPLDDSTPFVGVSNYVEALGDPGFWRAVWQTSYFSVTSIFFEVVFGVGIALLLNAPLRARWLFRAIVIVPWALPTIVSGAMWRYIFSGQYGALNAVLTQLGLMDEYRSWLGSDPFLALNMVMAADVWKNTSLVAFLLLAGLQNIPSDLYEAARIDGAGPIRSFFSITVPMLVPSIVIVLVLRTIDTVRIFDIVYIVTGGGPASGTQTVAFYTYVRAFSDQRLGYGSALSYLVTAVVLVLSVVYLRTLRKRGALL</sequence>
<dbReference type="Gene3D" id="1.10.3720.10">
    <property type="entry name" value="MetI-like"/>
    <property type="match status" value="1"/>
</dbReference>
<dbReference type="EMBL" id="JADOUF010000001">
    <property type="protein sequence ID" value="MBG6135210.1"/>
    <property type="molecule type" value="Genomic_DNA"/>
</dbReference>
<dbReference type="PANTHER" id="PTHR43005:SF2">
    <property type="entry name" value="INTEGRAL MEMBRANE SUGAR TRANSPORT PROTEIN"/>
    <property type="match status" value="1"/>
</dbReference>
<dbReference type="CDD" id="cd06261">
    <property type="entry name" value="TM_PBP2"/>
    <property type="match status" value="1"/>
</dbReference>
<evidence type="ECO:0000256" key="2">
    <source>
        <dbReference type="ARBA" id="ARBA00022448"/>
    </source>
</evidence>
<evidence type="ECO:0000256" key="7">
    <source>
        <dbReference type="RuleBase" id="RU363032"/>
    </source>
</evidence>
<name>A0A8J7KEN9_9ACTN</name>
<feature type="transmembrane region" description="Helical" evidence="7">
    <location>
        <begin position="123"/>
        <end position="140"/>
    </location>
</feature>
<dbReference type="PANTHER" id="PTHR43005">
    <property type="entry name" value="BLR7065 PROTEIN"/>
    <property type="match status" value="1"/>
</dbReference>
<feature type="region of interest" description="Disordered" evidence="8">
    <location>
        <begin position="1"/>
        <end position="22"/>
    </location>
</feature>
<feature type="transmembrane region" description="Helical" evidence="7">
    <location>
        <begin position="30"/>
        <end position="51"/>
    </location>
</feature>
<dbReference type="SUPFAM" id="SSF161098">
    <property type="entry name" value="MetI-like"/>
    <property type="match status" value="1"/>
</dbReference>
<dbReference type="RefSeq" id="WP_197002353.1">
    <property type="nucleotide sequence ID" value="NZ_BONS01000003.1"/>
</dbReference>
<feature type="transmembrane region" description="Helical" evidence="7">
    <location>
        <begin position="95"/>
        <end position="116"/>
    </location>
</feature>
<comment type="subcellular location">
    <subcellularLocation>
        <location evidence="1 7">Cell membrane</location>
        <topology evidence="1 7">Multi-pass membrane protein</topology>
    </subcellularLocation>
</comment>
<evidence type="ECO:0000259" key="9">
    <source>
        <dbReference type="PROSITE" id="PS50928"/>
    </source>
</evidence>
<keyword evidence="10" id="KW-0762">Sugar transport</keyword>
<keyword evidence="4 7" id="KW-0812">Transmembrane</keyword>
<protein>
    <submittedName>
        <fullName evidence="10">Multiple sugar transport system permease protein/N,N'-diacetylchitobiose transport system permease protein</fullName>
    </submittedName>
</protein>
<feature type="transmembrane region" description="Helical" evidence="7">
    <location>
        <begin position="222"/>
        <end position="243"/>
    </location>
</feature>
<comment type="similarity">
    <text evidence="7">Belongs to the binding-protein-dependent transport system permease family.</text>
</comment>
<evidence type="ECO:0000256" key="8">
    <source>
        <dbReference type="SAM" id="MobiDB-lite"/>
    </source>
</evidence>
<evidence type="ECO:0000313" key="10">
    <source>
        <dbReference type="EMBL" id="MBG6135210.1"/>
    </source>
</evidence>
<keyword evidence="5 7" id="KW-1133">Transmembrane helix</keyword>
<dbReference type="AlphaFoldDB" id="A0A8J7KEN9"/>
<dbReference type="PROSITE" id="PS50928">
    <property type="entry name" value="ABC_TM1"/>
    <property type="match status" value="1"/>
</dbReference>
<evidence type="ECO:0000313" key="11">
    <source>
        <dbReference type="Proteomes" id="UP000622552"/>
    </source>
</evidence>
<organism evidence="10 11">
    <name type="scientific">Longispora fulva</name>
    <dbReference type="NCBI Taxonomy" id="619741"/>
    <lineage>
        <taxon>Bacteria</taxon>
        <taxon>Bacillati</taxon>
        <taxon>Actinomycetota</taxon>
        <taxon>Actinomycetes</taxon>
        <taxon>Micromonosporales</taxon>
        <taxon>Micromonosporaceae</taxon>
        <taxon>Longispora</taxon>
    </lineage>
</organism>
<keyword evidence="2 7" id="KW-0813">Transport</keyword>
<dbReference type="Pfam" id="PF00528">
    <property type="entry name" value="BPD_transp_1"/>
    <property type="match status" value="1"/>
</dbReference>
<feature type="transmembrane region" description="Helical" evidence="7">
    <location>
        <begin position="255"/>
        <end position="276"/>
    </location>
</feature>